<evidence type="ECO:0000313" key="3">
    <source>
        <dbReference type="Proteomes" id="UP000001593"/>
    </source>
</evidence>
<keyword evidence="1" id="KW-0812">Transmembrane</keyword>
<dbReference type="CDD" id="cd16021">
    <property type="entry name" value="ALP_like"/>
    <property type="match status" value="1"/>
</dbReference>
<evidence type="ECO:0000256" key="1">
    <source>
        <dbReference type="SAM" id="Phobius"/>
    </source>
</evidence>
<dbReference type="OMA" id="DRCDDST"/>
<dbReference type="InParanoid" id="A7SSA0"/>
<dbReference type="OrthoDB" id="413313at2759"/>
<dbReference type="CDD" id="cd23417">
    <property type="entry name" value="beta-trefoil_Ricin_MytiLec-like"/>
    <property type="match status" value="1"/>
</dbReference>
<organism evidence="2 3">
    <name type="scientific">Nematostella vectensis</name>
    <name type="common">Starlet sea anemone</name>
    <dbReference type="NCBI Taxonomy" id="45351"/>
    <lineage>
        <taxon>Eukaryota</taxon>
        <taxon>Metazoa</taxon>
        <taxon>Cnidaria</taxon>
        <taxon>Anthozoa</taxon>
        <taxon>Hexacorallia</taxon>
        <taxon>Actiniaria</taxon>
        <taxon>Edwardsiidae</taxon>
        <taxon>Nematostella</taxon>
    </lineage>
</organism>
<name>A7SSA0_NEMVE</name>
<dbReference type="InterPro" id="IPR004245">
    <property type="entry name" value="DUF229"/>
</dbReference>
<sequence>MSLARLTRPLLRFYYRNPRLTILGIIILVVCLTTLGFPGSSPKIGDKLEGLRTLYSGKTSKPKVTNNDYAIPSKEYHFDEVKVDSSLFGGEKCLMLDYDPYSKAIASLQKDLGKLACSGREATKLQGHVLHVKGVGLQEVTYQSILPSKDPKVGFRLGDRMSVVMAQVQLTPGHSGSISHFLGKCVHTLGSQTRSGTQLVLYDECGQDKIEFLMEEDGTIRHKITGKCVGPKEEIAETNKGVVLIDRCDDSTRFKGLDNGFLQHMSSEMCVHFQSMDLSPPNDVPLVFYPDCEKNWKQRFGWASDFSKGKSRSTDTSTDVSEEFIKVSVQYAEDLPGNVESEYHMQVSPKFDLKEPKDIVNKPNVLVFMLHSASFSHFRRKMPKTFAFLNNLAGNVFFKGFSVFDESTKSQLSALFSGIPHNKIMEFNNVDALPWLHTLHKEKGYVTLMTEDKPCSPMFSDTLCDFENAPVDHFGSPFWAAAHKTYSPGQNTFCLGTRAIHNYTLGYIRDFMTVYKVLPKFGMVLFSELSSWNANGLGYLDEDFARFLAWMKLEGHLDKTVLTIFSDHGSRHTSSRSTLQGKLEERNPFLSITIPPKGPQRLIDALPTLRKNSKNLVTAYDVYATLRRIEPTIPKRAGGLGENLMEPLKKESRTCEGLEIPPQWCPCLSVKAADSTQPKIIEAGKKIIESVNQILSKNPEMTEKCSKVEFGKIKLATKLTPYEAVLKFKWSKAAGKCTGCEPVYGKKPDDMFYVLYVDSKQGASFRAIVNIAGKNTHVHPHIVNVKSKDKSCWKKSDNWQVCVCK</sequence>
<dbReference type="Gene3D" id="2.80.10.50">
    <property type="match status" value="2"/>
</dbReference>
<protein>
    <submittedName>
        <fullName evidence="2">Uncharacterized protein</fullName>
    </submittedName>
</protein>
<keyword evidence="1" id="KW-1133">Transmembrane helix</keyword>
<dbReference type="STRING" id="45351.A7SSA0"/>
<dbReference type="InterPro" id="IPR017850">
    <property type="entry name" value="Alkaline_phosphatase_core_sf"/>
</dbReference>
<feature type="transmembrane region" description="Helical" evidence="1">
    <location>
        <begin position="20"/>
        <end position="39"/>
    </location>
</feature>
<dbReference type="Proteomes" id="UP000001593">
    <property type="component" value="Unassembled WGS sequence"/>
</dbReference>
<keyword evidence="1" id="KW-0472">Membrane</keyword>
<proteinExistence type="predicted"/>
<dbReference type="KEGG" id="nve:5504613"/>
<dbReference type="FunFam" id="3.40.720.10:FF:000017">
    <property type="entry name" value="Predicted protein"/>
    <property type="match status" value="1"/>
</dbReference>
<dbReference type="HOGENOM" id="CLU_349958_0_0_1"/>
<dbReference type="PhylomeDB" id="A7SSA0"/>
<dbReference type="Gene3D" id="3.40.720.10">
    <property type="entry name" value="Alkaline Phosphatase, subunit A"/>
    <property type="match status" value="1"/>
</dbReference>
<dbReference type="InterPro" id="IPR035992">
    <property type="entry name" value="Ricin_B-like_lectins"/>
</dbReference>
<dbReference type="Pfam" id="PF02995">
    <property type="entry name" value="DUF229"/>
    <property type="match status" value="1"/>
</dbReference>
<accession>A7SSA0</accession>
<dbReference type="AlphaFoldDB" id="A7SSA0"/>
<evidence type="ECO:0000313" key="2">
    <source>
        <dbReference type="EMBL" id="EDO33408.1"/>
    </source>
</evidence>
<reference evidence="2 3" key="1">
    <citation type="journal article" date="2007" name="Science">
        <title>Sea anemone genome reveals ancestral eumetazoan gene repertoire and genomic organization.</title>
        <authorList>
            <person name="Putnam N.H."/>
            <person name="Srivastava M."/>
            <person name="Hellsten U."/>
            <person name="Dirks B."/>
            <person name="Chapman J."/>
            <person name="Salamov A."/>
            <person name="Terry A."/>
            <person name="Shapiro H."/>
            <person name="Lindquist E."/>
            <person name="Kapitonov V.V."/>
            <person name="Jurka J."/>
            <person name="Genikhovich G."/>
            <person name="Grigoriev I.V."/>
            <person name="Lucas S.M."/>
            <person name="Steele R.E."/>
            <person name="Finnerty J.R."/>
            <person name="Technau U."/>
            <person name="Martindale M.Q."/>
            <person name="Rokhsar D.S."/>
        </authorList>
    </citation>
    <scope>NUCLEOTIDE SEQUENCE [LARGE SCALE GENOMIC DNA]</scope>
    <source>
        <strain evidence="3">CH2 X CH6</strain>
    </source>
</reference>
<dbReference type="PANTHER" id="PTHR10974:SF1">
    <property type="entry name" value="FI08016P-RELATED"/>
    <property type="match status" value="1"/>
</dbReference>
<keyword evidence="3" id="KW-1185">Reference proteome</keyword>
<dbReference type="PANTHER" id="PTHR10974">
    <property type="entry name" value="FI08016P-RELATED"/>
    <property type="match status" value="1"/>
</dbReference>
<dbReference type="SUPFAM" id="SSF53649">
    <property type="entry name" value="Alkaline phosphatase-like"/>
    <property type="match status" value="1"/>
</dbReference>
<dbReference type="SUPFAM" id="SSF50370">
    <property type="entry name" value="Ricin B-like lectins"/>
    <property type="match status" value="1"/>
</dbReference>
<gene>
    <name evidence="2" type="ORF">NEMVEDRAFT_v1g247082</name>
</gene>
<dbReference type="EMBL" id="DS469774">
    <property type="protein sequence ID" value="EDO33408.1"/>
    <property type="molecule type" value="Genomic_DNA"/>
</dbReference>